<dbReference type="AlphaFoldDB" id="A0A6P0UMK3"/>
<dbReference type="PANTHER" id="PTHR34477">
    <property type="entry name" value="UPF0213 PROTEIN YHBQ"/>
    <property type="match status" value="1"/>
</dbReference>
<dbReference type="Proteomes" id="UP000468581">
    <property type="component" value="Unassembled WGS sequence"/>
</dbReference>
<comment type="similarity">
    <text evidence="1">Belongs to the UPF0213 family.</text>
</comment>
<dbReference type="InterPro" id="IPR050190">
    <property type="entry name" value="UPF0213_domain"/>
</dbReference>
<dbReference type="PANTHER" id="PTHR34477:SF1">
    <property type="entry name" value="UPF0213 PROTEIN YHBQ"/>
    <property type="match status" value="1"/>
</dbReference>
<dbReference type="InterPro" id="IPR000305">
    <property type="entry name" value="GIY-YIG_endonuc"/>
</dbReference>
<keyword evidence="4" id="KW-1185">Reference proteome</keyword>
<name>A0A6P0UMK3_9FLAO</name>
<organism evidence="3 4">
    <name type="scientific">Leptobacterium flavescens</name>
    <dbReference type="NCBI Taxonomy" id="472055"/>
    <lineage>
        <taxon>Bacteria</taxon>
        <taxon>Pseudomonadati</taxon>
        <taxon>Bacteroidota</taxon>
        <taxon>Flavobacteriia</taxon>
        <taxon>Flavobacteriales</taxon>
        <taxon>Flavobacteriaceae</taxon>
        <taxon>Leptobacterium</taxon>
    </lineage>
</organism>
<dbReference type="CDD" id="cd10449">
    <property type="entry name" value="GIY-YIG_SLX1_like"/>
    <property type="match status" value="1"/>
</dbReference>
<dbReference type="Pfam" id="PF01541">
    <property type="entry name" value="GIY-YIG"/>
    <property type="match status" value="1"/>
</dbReference>
<dbReference type="SUPFAM" id="SSF82771">
    <property type="entry name" value="GIY-YIG endonuclease"/>
    <property type="match status" value="1"/>
</dbReference>
<evidence type="ECO:0000313" key="3">
    <source>
        <dbReference type="EMBL" id="NER14247.1"/>
    </source>
</evidence>
<feature type="domain" description="GIY-YIG" evidence="2">
    <location>
        <begin position="1"/>
        <end position="76"/>
    </location>
</feature>
<protein>
    <submittedName>
        <fullName evidence="3">GIY-YIG nuclease family protein</fullName>
    </submittedName>
</protein>
<dbReference type="EMBL" id="JAABOO010000003">
    <property type="protein sequence ID" value="NER14247.1"/>
    <property type="molecule type" value="Genomic_DNA"/>
</dbReference>
<proteinExistence type="inferred from homology"/>
<dbReference type="RefSeq" id="WP_163607539.1">
    <property type="nucleotide sequence ID" value="NZ_JAABOO010000003.1"/>
</dbReference>
<accession>A0A6P0UMK3</accession>
<evidence type="ECO:0000256" key="1">
    <source>
        <dbReference type="ARBA" id="ARBA00007435"/>
    </source>
</evidence>
<sequence>MNVYVLRSLKDNRFYVGMSVNVEKRLSEHNAGRTKSTKGYGPWELLHEEKYPDRITARKREKYLKSGYGKQWLKEKYKQVL</sequence>
<dbReference type="Gene3D" id="3.40.1440.10">
    <property type="entry name" value="GIY-YIG endonuclease"/>
    <property type="match status" value="1"/>
</dbReference>
<evidence type="ECO:0000313" key="4">
    <source>
        <dbReference type="Proteomes" id="UP000468581"/>
    </source>
</evidence>
<dbReference type="InterPro" id="IPR035901">
    <property type="entry name" value="GIY-YIG_endonuc_sf"/>
</dbReference>
<gene>
    <name evidence="3" type="ORF">GWK08_12405</name>
</gene>
<comment type="caution">
    <text evidence="3">The sequence shown here is derived from an EMBL/GenBank/DDBJ whole genome shotgun (WGS) entry which is preliminary data.</text>
</comment>
<reference evidence="3 4" key="1">
    <citation type="submission" date="2020-01" db="EMBL/GenBank/DDBJ databases">
        <title>Leptobacterium flavescens.</title>
        <authorList>
            <person name="Wang G."/>
        </authorList>
    </citation>
    <scope>NUCLEOTIDE SEQUENCE [LARGE SCALE GENOMIC DNA]</scope>
    <source>
        <strain evidence="3 4">KCTC 22160</strain>
    </source>
</reference>
<evidence type="ECO:0000259" key="2">
    <source>
        <dbReference type="PROSITE" id="PS50164"/>
    </source>
</evidence>
<dbReference type="PROSITE" id="PS50164">
    <property type="entry name" value="GIY_YIG"/>
    <property type="match status" value="1"/>
</dbReference>